<dbReference type="STRING" id="1524460.IX84_12150"/>
<dbReference type="RefSeq" id="WP_044220438.1">
    <property type="nucleotide sequence ID" value="NZ_CAKZLC010000338.1"/>
</dbReference>
<dbReference type="Pfam" id="PF01168">
    <property type="entry name" value="Ala_racemase_N"/>
    <property type="match status" value="1"/>
</dbReference>
<evidence type="ECO:0000313" key="6">
    <source>
        <dbReference type="Proteomes" id="UP000029736"/>
    </source>
</evidence>
<dbReference type="SUPFAM" id="SSF51419">
    <property type="entry name" value="PLP-binding barrel"/>
    <property type="match status" value="1"/>
</dbReference>
<feature type="domain" description="Alanine racemase N-terminal" evidence="4">
    <location>
        <begin position="7"/>
        <end position="224"/>
    </location>
</feature>
<dbReference type="Proteomes" id="UP000029736">
    <property type="component" value="Unassembled WGS sequence"/>
</dbReference>
<evidence type="ECO:0000313" key="5">
    <source>
        <dbReference type="EMBL" id="KGE87876.1"/>
    </source>
</evidence>
<reference evidence="5 6" key="1">
    <citation type="journal article" date="2014" name="Int. J. Syst. Evol. Microbiol.">
        <title>Phaeodactylibacter xiamenensis gen. nov., sp. nov., a member of the family Saprospiraceae isolated from the marine alga Phaeodactylum tricornutum.</title>
        <authorList>
            <person name="Chen Z.Jr."/>
            <person name="Lei X."/>
            <person name="Lai Q."/>
            <person name="Li Y."/>
            <person name="Zhang B."/>
            <person name="Zhang J."/>
            <person name="Zhang H."/>
            <person name="Yang L."/>
            <person name="Zheng W."/>
            <person name="Tian Y."/>
            <person name="Yu Z."/>
            <person name="Xu H.Jr."/>
            <person name="Zheng T."/>
        </authorList>
    </citation>
    <scope>NUCLEOTIDE SEQUENCE [LARGE SCALE GENOMIC DNA]</scope>
    <source>
        <strain evidence="5 6">KD52</strain>
    </source>
</reference>
<sequence>MAYLTLNKSHLRHNYEYLDRIFKKHDIDWAIVTKLLCGNEDFLKEVVNLGIKEVCDSRIFNLAKIKKVAPDMQTVYIKPPAMGEVEDVIRYADVSFNSESATIKLLSEEAQRQGKVHRVTIMIELGDLREGIMGENLIEFYEKIFELPNIEIVAIGSNLNCLHGVMPSEDKLIQLSLYKQLVEAKFNKKIQWITGGTSVVLPLLFRQQIPSGINHFRIGETLYFGVDLFEEKPIKAMKPDVLRLFTQIIEITKKPKVPIGQLAANPSGDVFEVNEEDYGKESYRAILDIGTLDISVEYLIPDDEDINIVNASSDMLVVDLGDKSPNYKVGDEISFQLKYMGALSLLNSDYIEKRVIE</sequence>
<keyword evidence="6" id="KW-1185">Reference proteome</keyword>
<dbReference type="InterPro" id="IPR029066">
    <property type="entry name" value="PLP-binding_barrel"/>
</dbReference>
<dbReference type="AlphaFoldDB" id="A0A098S708"/>
<keyword evidence="2" id="KW-0663">Pyridoxal phosphate</keyword>
<organism evidence="5 6">
    <name type="scientific">Phaeodactylibacter xiamenensis</name>
    <dbReference type="NCBI Taxonomy" id="1524460"/>
    <lineage>
        <taxon>Bacteria</taxon>
        <taxon>Pseudomonadati</taxon>
        <taxon>Bacteroidota</taxon>
        <taxon>Saprospiria</taxon>
        <taxon>Saprospirales</taxon>
        <taxon>Haliscomenobacteraceae</taxon>
        <taxon>Phaeodactylibacter</taxon>
    </lineage>
</organism>
<dbReference type="OrthoDB" id="504078at2"/>
<evidence type="ECO:0000256" key="3">
    <source>
        <dbReference type="ARBA" id="ARBA00023235"/>
    </source>
</evidence>
<dbReference type="GO" id="GO:0005829">
    <property type="term" value="C:cytosol"/>
    <property type="evidence" value="ECO:0007669"/>
    <property type="project" value="TreeGrafter"/>
</dbReference>
<accession>A0A098S708</accession>
<evidence type="ECO:0000259" key="4">
    <source>
        <dbReference type="Pfam" id="PF01168"/>
    </source>
</evidence>
<dbReference type="PANTHER" id="PTHR30511">
    <property type="entry name" value="ALANINE RACEMASE"/>
    <property type="match status" value="1"/>
</dbReference>
<dbReference type="GO" id="GO:0030170">
    <property type="term" value="F:pyridoxal phosphate binding"/>
    <property type="evidence" value="ECO:0007669"/>
    <property type="project" value="TreeGrafter"/>
</dbReference>
<name>A0A098S708_9BACT</name>
<proteinExistence type="predicted"/>
<dbReference type="PANTHER" id="PTHR30511:SF3">
    <property type="entry name" value="LYSINE RACEMASE"/>
    <property type="match status" value="1"/>
</dbReference>
<keyword evidence="3" id="KW-0413">Isomerase</keyword>
<dbReference type="GO" id="GO:0008784">
    <property type="term" value="F:alanine racemase activity"/>
    <property type="evidence" value="ECO:0007669"/>
    <property type="project" value="TreeGrafter"/>
</dbReference>
<comment type="caution">
    <text evidence="5">The sequence shown here is derived from an EMBL/GenBank/DDBJ whole genome shotgun (WGS) entry which is preliminary data.</text>
</comment>
<dbReference type="CDD" id="cd06815">
    <property type="entry name" value="PLPDE_III_AR_like_1"/>
    <property type="match status" value="1"/>
</dbReference>
<evidence type="ECO:0000256" key="1">
    <source>
        <dbReference type="ARBA" id="ARBA00001933"/>
    </source>
</evidence>
<gene>
    <name evidence="5" type="ORF">IX84_12150</name>
</gene>
<evidence type="ECO:0000256" key="2">
    <source>
        <dbReference type="ARBA" id="ARBA00022898"/>
    </source>
</evidence>
<protein>
    <submittedName>
        <fullName evidence="5">Amino acid racemase</fullName>
    </submittedName>
</protein>
<comment type="cofactor">
    <cofactor evidence="1">
        <name>pyridoxal 5'-phosphate</name>
        <dbReference type="ChEBI" id="CHEBI:597326"/>
    </cofactor>
</comment>
<dbReference type="InterPro" id="IPR000821">
    <property type="entry name" value="Ala_racemase"/>
</dbReference>
<dbReference type="Gene3D" id="3.20.20.10">
    <property type="entry name" value="Alanine racemase"/>
    <property type="match status" value="1"/>
</dbReference>
<dbReference type="EMBL" id="JPOS01000029">
    <property type="protein sequence ID" value="KGE87876.1"/>
    <property type="molecule type" value="Genomic_DNA"/>
</dbReference>
<dbReference type="InterPro" id="IPR001608">
    <property type="entry name" value="Ala_racemase_N"/>
</dbReference>